<dbReference type="AlphaFoldDB" id="A0A8T2S6T3"/>
<gene>
    <name evidence="3" type="ORF">KP509_22G079700</name>
</gene>
<organism evidence="3 4">
    <name type="scientific">Ceratopteris richardii</name>
    <name type="common">Triangle waterfern</name>
    <dbReference type="NCBI Taxonomy" id="49495"/>
    <lineage>
        <taxon>Eukaryota</taxon>
        <taxon>Viridiplantae</taxon>
        <taxon>Streptophyta</taxon>
        <taxon>Embryophyta</taxon>
        <taxon>Tracheophyta</taxon>
        <taxon>Polypodiopsida</taxon>
        <taxon>Polypodiidae</taxon>
        <taxon>Polypodiales</taxon>
        <taxon>Pteridineae</taxon>
        <taxon>Pteridaceae</taxon>
        <taxon>Parkerioideae</taxon>
        <taxon>Ceratopteris</taxon>
    </lineage>
</organism>
<reference evidence="3" key="1">
    <citation type="submission" date="2021-08" db="EMBL/GenBank/DDBJ databases">
        <title>WGS assembly of Ceratopteris richardii.</title>
        <authorList>
            <person name="Marchant D.B."/>
            <person name="Chen G."/>
            <person name="Jenkins J."/>
            <person name="Shu S."/>
            <person name="Leebens-Mack J."/>
            <person name="Grimwood J."/>
            <person name="Schmutz J."/>
            <person name="Soltis P."/>
            <person name="Soltis D."/>
            <person name="Chen Z.-H."/>
        </authorList>
    </citation>
    <scope>NUCLEOTIDE SEQUENCE</scope>
    <source>
        <strain evidence="3">Whitten #5841</strain>
        <tissue evidence="3">Leaf</tissue>
    </source>
</reference>
<name>A0A8T2S6T3_CERRI</name>
<feature type="region of interest" description="Disordered" evidence="1">
    <location>
        <begin position="388"/>
        <end position="415"/>
    </location>
</feature>
<dbReference type="Gene3D" id="2.60.120.200">
    <property type="match status" value="1"/>
</dbReference>
<sequence>MKVSTILLSAIALFCIVLSGFHGGICAIANAQSFSFQSEKLSSSDLKPLTNGKVDSATGALVLDATSGYAQAFYRTPVNVYNTAARSVQSFSAFFTLSSNATSGNGTVAFVMVANPGATPNLTDARKTFTVEFDATCSQGSYGGGGPMLGRGWGGHWRGGFGGFGGFGVAEYVNNTGVSANVTGGYGWGWDNQQEEGPYFCSQQMPEDIDNPTFQYQVALEYNSSTQAVSVGSPSCGGGFVRTTVFDVRDLSDVITGPVYIGFIVTGGGVFNFSQWNFTGNTNSSSVLSLAYLIPSNDVNGDGTGNFGGRYHHGGGGLAKGYIILIAVGGSAVAIAAAVACVCCLCVVRRRRSLKPTTKSVAKNVRSSGSIPESAVVFDAVKTHTVHRDTAPLNPHPNSVSSTQTASWLQPIAPR</sequence>
<protein>
    <submittedName>
        <fullName evidence="3">Uncharacterized protein</fullName>
    </submittedName>
</protein>
<dbReference type="OrthoDB" id="1968792at2759"/>
<accession>A0A8T2S6T3</accession>
<keyword evidence="2" id="KW-0812">Transmembrane</keyword>
<evidence type="ECO:0000256" key="2">
    <source>
        <dbReference type="SAM" id="Phobius"/>
    </source>
</evidence>
<dbReference type="Proteomes" id="UP000825935">
    <property type="component" value="Chromosome 22"/>
</dbReference>
<comment type="caution">
    <text evidence="3">The sequence shown here is derived from an EMBL/GenBank/DDBJ whole genome shotgun (WGS) entry which is preliminary data.</text>
</comment>
<evidence type="ECO:0000313" key="4">
    <source>
        <dbReference type="Proteomes" id="UP000825935"/>
    </source>
</evidence>
<proteinExistence type="predicted"/>
<evidence type="ECO:0000313" key="3">
    <source>
        <dbReference type="EMBL" id="KAH7307835.1"/>
    </source>
</evidence>
<keyword evidence="2" id="KW-1133">Transmembrane helix</keyword>
<keyword evidence="2" id="KW-0472">Membrane</keyword>
<dbReference type="InterPro" id="IPR013320">
    <property type="entry name" value="ConA-like_dom_sf"/>
</dbReference>
<feature type="transmembrane region" description="Helical" evidence="2">
    <location>
        <begin position="322"/>
        <end position="348"/>
    </location>
</feature>
<evidence type="ECO:0000256" key="1">
    <source>
        <dbReference type="SAM" id="MobiDB-lite"/>
    </source>
</evidence>
<dbReference type="SUPFAM" id="SSF49899">
    <property type="entry name" value="Concanavalin A-like lectins/glucanases"/>
    <property type="match status" value="1"/>
</dbReference>
<dbReference type="EMBL" id="CM035427">
    <property type="protein sequence ID" value="KAH7307835.1"/>
    <property type="molecule type" value="Genomic_DNA"/>
</dbReference>
<feature type="compositionally biased region" description="Polar residues" evidence="1">
    <location>
        <begin position="396"/>
        <end position="408"/>
    </location>
</feature>
<keyword evidence="4" id="KW-1185">Reference proteome</keyword>